<name>A0A975P1I2_9BRAD</name>
<organism evidence="2 3">
    <name type="scientific">Bradyrhizobium sediminis</name>
    <dbReference type="NCBI Taxonomy" id="2840469"/>
    <lineage>
        <taxon>Bacteria</taxon>
        <taxon>Pseudomonadati</taxon>
        <taxon>Pseudomonadota</taxon>
        <taxon>Alphaproteobacteria</taxon>
        <taxon>Hyphomicrobiales</taxon>
        <taxon>Nitrobacteraceae</taxon>
        <taxon>Bradyrhizobium</taxon>
    </lineage>
</organism>
<dbReference type="EMBL" id="CP076136">
    <property type="protein sequence ID" value="QWG25207.1"/>
    <property type="molecule type" value="Genomic_DNA"/>
</dbReference>
<dbReference type="RefSeq" id="WP_215605945.1">
    <property type="nucleotide sequence ID" value="NZ_CP076136.1"/>
</dbReference>
<evidence type="ECO:0000313" key="2">
    <source>
        <dbReference type="EMBL" id="QWG25207.1"/>
    </source>
</evidence>
<dbReference type="Proteomes" id="UP000676951">
    <property type="component" value="Chromosome"/>
</dbReference>
<gene>
    <name evidence="2" type="ORF">KMZ93_10170</name>
</gene>
<feature type="region of interest" description="Disordered" evidence="1">
    <location>
        <begin position="1"/>
        <end position="55"/>
    </location>
</feature>
<reference evidence="2 3" key="1">
    <citation type="submission" date="2021-06" db="EMBL/GenBank/DDBJ databases">
        <title>Bradyrhizobium sp. S2-11-4 Genome sequencing.</title>
        <authorList>
            <person name="Jin L."/>
        </authorList>
    </citation>
    <scope>NUCLEOTIDE SEQUENCE [LARGE SCALE GENOMIC DNA]</scope>
    <source>
        <strain evidence="2 3">S2-11-4</strain>
    </source>
</reference>
<dbReference type="AlphaFoldDB" id="A0A975P1I2"/>
<evidence type="ECO:0000313" key="3">
    <source>
        <dbReference type="Proteomes" id="UP000676951"/>
    </source>
</evidence>
<keyword evidence="3" id="KW-1185">Reference proteome</keyword>
<proteinExistence type="predicted"/>
<sequence length="55" mass="5790">MNVSAVNVSIPVKPPEASEPKPPQVRPEDDRAGLPKPTGLAPLPPGQGRRIDQIA</sequence>
<accession>A0A975P1I2</accession>
<evidence type="ECO:0000256" key="1">
    <source>
        <dbReference type="SAM" id="MobiDB-lite"/>
    </source>
</evidence>
<protein>
    <submittedName>
        <fullName evidence="2">Uncharacterized protein</fullName>
    </submittedName>
</protein>